<organism evidence="8 9">
    <name type="scientific">Porites lobata</name>
    <dbReference type="NCBI Taxonomy" id="104759"/>
    <lineage>
        <taxon>Eukaryota</taxon>
        <taxon>Metazoa</taxon>
        <taxon>Cnidaria</taxon>
        <taxon>Anthozoa</taxon>
        <taxon>Hexacorallia</taxon>
        <taxon>Scleractinia</taxon>
        <taxon>Fungiina</taxon>
        <taxon>Poritidae</taxon>
        <taxon>Porites</taxon>
    </lineage>
</organism>
<accession>A0ABN8P936</accession>
<dbReference type="SUPFAM" id="SSF81321">
    <property type="entry name" value="Family A G protein-coupled receptor-like"/>
    <property type="match status" value="1"/>
</dbReference>
<protein>
    <recommendedName>
        <fullName evidence="7">G-protein coupled receptors family 1 profile domain-containing protein</fullName>
    </recommendedName>
</protein>
<sequence length="201" mass="23225">MLLYFIGWMTGGVSLLTLAAVSIDRLLALTLHLRYNTIVTVPRVFLIILGFWIFAITLNVARFWMSKKWYFIAIAFFVLPFLVITISTLKIFQISRKHQSQINDQHVAVSHLQSNTVNVLKCRKSAVTVLYIYGLFVVAYLPWFSLTTAAFFIGHPRGLKIASNFARTAVFINSFLNPVVYCWRNREIRRAVKNILRRGRH</sequence>
<dbReference type="InterPro" id="IPR001671">
    <property type="entry name" value="Melcrt_ACTH_rcpt"/>
</dbReference>
<feature type="transmembrane region" description="Helical" evidence="6">
    <location>
        <begin position="165"/>
        <end position="183"/>
    </location>
</feature>
<dbReference type="InterPro" id="IPR017452">
    <property type="entry name" value="GPCR_Rhodpsn_7TM"/>
</dbReference>
<dbReference type="PANTHER" id="PTHR22750">
    <property type="entry name" value="G-PROTEIN COUPLED RECEPTOR"/>
    <property type="match status" value="1"/>
</dbReference>
<feature type="domain" description="G-protein coupled receptors family 1 profile" evidence="7">
    <location>
        <begin position="1"/>
        <end position="181"/>
    </location>
</feature>
<proteinExistence type="predicted"/>
<comment type="caution">
    <text evidence="8">The sequence shown here is derived from an EMBL/GenBank/DDBJ whole genome shotgun (WGS) entry which is preliminary data.</text>
</comment>
<gene>
    <name evidence="8" type="ORF">PLOB_00040366</name>
</gene>
<feature type="transmembrane region" description="Helical" evidence="6">
    <location>
        <begin position="6"/>
        <end position="23"/>
    </location>
</feature>
<evidence type="ECO:0000313" key="8">
    <source>
        <dbReference type="EMBL" id="CAH3138412.1"/>
    </source>
</evidence>
<evidence type="ECO:0000256" key="2">
    <source>
        <dbReference type="ARBA" id="ARBA00022475"/>
    </source>
</evidence>
<feature type="transmembrane region" description="Helical" evidence="6">
    <location>
        <begin position="130"/>
        <end position="153"/>
    </location>
</feature>
<keyword evidence="4 6" id="KW-1133">Transmembrane helix</keyword>
<dbReference type="Gene3D" id="1.20.1070.10">
    <property type="entry name" value="Rhodopsin 7-helix transmembrane proteins"/>
    <property type="match status" value="1"/>
</dbReference>
<evidence type="ECO:0000256" key="1">
    <source>
        <dbReference type="ARBA" id="ARBA00004651"/>
    </source>
</evidence>
<evidence type="ECO:0000259" key="7">
    <source>
        <dbReference type="PROSITE" id="PS50262"/>
    </source>
</evidence>
<dbReference type="PRINTS" id="PR00534">
    <property type="entry name" value="MCRFAMILY"/>
</dbReference>
<evidence type="ECO:0000256" key="3">
    <source>
        <dbReference type="ARBA" id="ARBA00022692"/>
    </source>
</evidence>
<keyword evidence="3 6" id="KW-0812">Transmembrane</keyword>
<name>A0ABN8P936_9CNID</name>
<evidence type="ECO:0000313" key="9">
    <source>
        <dbReference type="Proteomes" id="UP001159405"/>
    </source>
</evidence>
<keyword evidence="5 6" id="KW-0472">Membrane</keyword>
<dbReference type="PROSITE" id="PS50262">
    <property type="entry name" value="G_PROTEIN_RECEP_F1_2"/>
    <property type="match status" value="1"/>
</dbReference>
<feature type="transmembrane region" description="Helical" evidence="6">
    <location>
        <begin position="70"/>
        <end position="92"/>
    </location>
</feature>
<dbReference type="InterPro" id="IPR000276">
    <property type="entry name" value="GPCR_Rhodpsn"/>
</dbReference>
<feature type="transmembrane region" description="Helical" evidence="6">
    <location>
        <begin position="44"/>
        <end position="64"/>
    </location>
</feature>
<dbReference type="EMBL" id="CALNXK010000061">
    <property type="protein sequence ID" value="CAH3138412.1"/>
    <property type="molecule type" value="Genomic_DNA"/>
</dbReference>
<comment type="subcellular location">
    <subcellularLocation>
        <location evidence="1">Cell membrane</location>
        <topology evidence="1">Multi-pass membrane protein</topology>
    </subcellularLocation>
</comment>
<dbReference type="PRINTS" id="PR00237">
    <property type="entry name" value="GPCRRHODOPSN"/>
</dbReference>
<keyword evidence="9" id="KW-1185">Reference proteome</keyword>
<dbReference type="Pfam" id="PF00001">
    <property type="entry name" value="7tm_1"/>
    <property type="match status" value="2"/>
</dbReference>
<keyword evidence="2" id="KW-1003">Cell membrane</keyword>
<evidence type="ECO:0000256" key="4">
    <source>
        <dbReference type="ARBA" id="ARBA00022989"/>
    </source>
</evidence>
<evidence type="ECO:0000256" key="5">
    <source>
        <dbReference type="ARBA" id="ARBA00023136"/>
    </source>
</evidence>
<reference evidence="8 9" key="1">
    <citation type="submission" date="2022-05" db="EMBL/GenBank/DDBJ databases">
        <authorList>
            <consortium name="Genoscope - CEA"/>
            <person name="William W."/>
        </authorList>
    </citation>
    <scope>NUCLEOTIDE SEQUENCE [LARGE SCALE GENOMIC DNA]</scope>
</reference>
<dbReference type="Proteomes" id="UP001159405">
    <property type="component" value="Unassembled WGS sequence"/>
</dbReference>
<evidence type="ECO:0000256" key="6">
    <source>
        <dbReference type="SAM" id="Phobius"/>
    </source>
</evidence>